<sequence>MSSEPPPAESPDAKDASASPPKDAVAIGGGAATGGVPETNTLWVGNLPSYVSEGDLMALFAPHGALDCALARAGSRSYAFVLFRTPAEARAAVEATRGEKVRGAAMRTEFARPARAVRNLWVGGISPSVSKEELEEEFQKFGKVEAVAFSQDKTSAYIDFEKLEDAISAHRSLNGRTLGGKELCVDFQRSKGRAEWSESSSFNGRVSGQPGDKRGTGPSKGSAGMRMREAQPTNVLWVGFPASYKVIDEEALKKAMSAFGVVTKIKIFQTRQYAFVEFASVVEAYNAKTNLDAHLFDDPRIQILFSNSELAPNKLDNPTSLAGFSRSEMYSSDGRGSGTLQGYDLSRGGRSRHFDYGGLPTPGGILPPPESFDPREAKRMRLDAGADPYDARASSTGIYSSGFRHRESSVHAEGSSSPAIRVRGVVHRTSYLEHFWRGSISKGGSPVCQARCLPITKGSDIPLPDVVNCSARTGLDMLAKHYADATGFDVVFFLPDSEDDFVSYTEFLRYLGSKSRAGVVKVDAGTTLFLVPPSDFLTNVLQVDGPERLYGVVLHIPQMSAASTLRPQLTGPDLQPYYDERETLPSSQRKYSIISPSDNGYPDADYRGSLREESMHHLGQISGRPRVDEGQAVQPVLTGFPTNQTAATQVQSSVKPDIMATLAKLMPSVQPSPLVSGQIPMNSTDRSSQMHDPSMLSKVWNPENQSTASNLSFGQIANLQQPGQQFSRQASAAHLTNYGSMVGAQEHSTQHTAYNPEVGLNLPPPPPPPIPAPTHSSTLPSQGGHNLPAQTNQQLYQPEQYYVPQSNYGPLATGSHHSNIQVSNTNNPAPPLPQGNPGPQASNQMGNLAQLQPSSHGQQNFAPGSAQTLEEADKSKKYQATLQLAQNLLLQIQQRQSGNQP</sequence>
<dbReference type="CDD" id="cd21546">
    <property type="entry name" value="SPOC_FPA-like"/>
    <property type="match status" value="1"/>
</dbReference>
<proteinExistence type="predicted"/>
<dbReference type="SMART" id="SM00360">
    <property type="entry name" value="RRM"/>
    <property type="match status" value="3"/>
</dbReference>
<feature type="compositionally biased region" description="Polar residues" evidence="5">
    <location>
        <begin position="197"/>
        <end position="206"/>
    </location>
</feature>
<dbReference type="InterPro" id="IPR012677">
    <property type="entry name" value="Nucleotide-bd_a/b_plait_sf"/>
</dbReference>
<dbReference type="InterPro" id="IPR035979">
    <property type="entry name" value="RBD_domain_sf"/>
</dbReference>
<accession>A0A835BKZ3</accession>
<feature type="region of interest" description="Disordered" evidence="5">
    <location>
        <begin position="1"/>
        <end position="32"/>
    </location>
</feature>
<feature type="compositionally biased region" description="Polar residues" evidence="5">
    <location>
        <begin position="774"/>
        <end position="789"/>
    </location>
</feature>
<keyword evidence="3" id="KW-0539">Nucleus</keyword>
<dbReference type="InterPro" id="IPR000504">
    <property type="entry name" value="RRM_dom"/>
</dbReference>
<dbReference type="GO" id="GO:0005634">
    <property type="term" value="C:nucleus"/>
    <property type="evidence" value="ECO:0007669"/>
    <property type="project" value="UniProtKB-SubCell"/>
</dbReference>
<evidence type="ECO:0000313" key="8">
    <source>
        <dbReference type="Proteomes" id="UP000636709"/>
    </source>
</evidence>
<feature type="domain" description="RRM" evidence="6">
    <location>
        <begin position="233"/>
        <end position="308"/>
    </location>
</feature>
<organism evidence="7 8">
    <name type="scientific">Digitaria exilis</name>
    <dbReference type="NCBI Taxonomy" id="1010633"/>
    <lineage>
        <taxon>Eukaryota</taxon>
        <taxon>Viridiplantae</taxon>
        <taxon>Streptophyta</taxon>
        <taxon>Embryophyta</taxon>
        <taxon>Tracheophyta</taxon>
        <taxon>Spermatophyta</taxon>
        <taxon>Magnoliopsida</taxon>
        <taxon>Liliopsida</taxon>
        <taxon>Poales</taxon>
        <taxon>Poaceae</taxon>
        <taxon>PACMAD clade</taxon>
        <taxon>Panicoideae</taxon>
        <taxon>Panicodae</taxon>
        <taxon>Paniceae</taxon>
        <taxon>Anthephorinae</taxon>
        <taxon>Digitaria</taxon>
    </lineage>
</organism>
<evidence type="ECO:0000256" key="4">
    <source>
        <dbReference type="PROSITE-ProRule" id="PRU00176"/>
    </source>
</evidence>
<evidence type="ECO:0000256" key="2">
    <source>
        <dbReference type="ARBA" id="ARBA00022884"/>
    </source>
</evidence>
<evidence type="ECO:0000313" key="7">
    <source>
        <dbReference type="EMBL" id="KAF8701111.1"/>
    </source>
</evidence>
<reference evidence="7" key="1">
    <citation type="submission" date="2020-07" db="EMBL/GenBank/DDBJ databases">
        <title>Genome sequence and genetic diversity analysis of an under-domesticated orphan crop, white fonio (Digitaria exilis).</title>
        <authorList>
            <person name="Bennetzen J.L."/>
            <person name="Chen S."/>
            <person name="Ma X."/>
            <person name="Wang X."/>
            <person name="Yssel A.E.J."/>
            <person name="Chaluvadi S.R."/>
            <person name="Johnson M."/>
            <person name="Gangashetty P."/>
            <person name="Hamidou F."/>
            <person name="Sanogo M.D."/>
            <person name="Zwaenepoel A."/>
            <person name="Wallace J."/>
            <person name="Van De Peer Y."/>
            <person name="Van Deynze A."/>
        </authorList>
    </citation>
    <scope>NUCLEOTIDE SEQUENCE</scope>
    <source>
        <tissue evidence="7">Leaves</tissue>
    </source>
</reference>
<comment type="caution">
    <text evidence="7">The sequence shown here is derived from an EMBL/GenBank/DDBJ whole genome shotgun (WGS) entry which is preliminary data.</text>
</comment>
<evidence type="ECO:0000259" key="6">
    <source>
        <dbReference type="PROSITE" id="PS50102"/>
    </source>
</evidence>
<dbReference type="FunFam" id="3.30.70.330:FF:000415">
    <property type="entry name" value="Flowering time control protein FPA"/>
    <property type="match status" value="1"/>
</dbReference>
<name>A0A835BKZ3_9POAL</name>
<feature type="region of interest" description="Disordered" evidence="5">
    <location>
        <begin position="804"/>
        <end position="875"/>
    </location>
</feature>
<dbReference type="PANTHER" id="PTHR23189">
    <property type="entry name" value="RNA RECOGNITION MOTIF-CONTAINING"/>
    <property type="match status" value="1"/>
</dbReference>
<comment type="subcellular location">
    <subcellularLocation>
        <location evidence="1">Nucleus</location>
    </subcellularLocation>
</comment>
<evidence type="ECO:0000256" key="3">
    <source>
        <dbReference type="ARBA" id="ARBA00023242"/>
    </source>
</evidence>
<dbReference type="SUPFAM" id="SSF54928">
    <property type="entry name" value="RNA-binding domain, RBD"/>
    <property type="match status" value="2"/>
</dbReference>
<dbReference type="AlphaFoldDB" id="A0A835BKZ3"/>
<evidence type="ECO:0000256" key="5">
    <source>
        <dbReference type="SAM" id="MobiDB-lite"/>
    </source>
</evidence>
<dbReference type="CDD" id="cd00590">
    <property type="entry name" value="RRM_SF"/>
    <property type="match status" value="3"/>
</dbReference>
<dbReference type="Proteomes" id="UP000636709">
    <property type="component" value="Unassembled WGS sequence"/>
</dbReference>
<feature type="region of interest" description="Disordered" evidence="5">
    <location>
        <begin position="755"/>
        <end position="789"/>
    </location>
</feature>
<feature type="domain" description="RRM" evidence="6">
    <location>
        <begin position="40"/>
        <end position="113"/>
    </location>
</feature>
<dbReference type="Pfam" id="PF00076">
    <property type="entry name" value="RRM_1"/>
    <property type="match status" value="3"/>
</dbReference>
<dbReference type="Pfam" id="PF07744">
    <property type="entry name" value="SPOC"/>
    <property type="match status" value="1"/>
</dbReference>
<feature type="compositionally biased region" description="Polar residues" evidence="5">
    <location>
        <begin position="815"/>
        <end position="826"/>
    </location>
</feature>
<feature type="domain" description="RRM" evidence="6">
    <location>
        <begin position="118"/>
        <end position="190"/>
    </location>
</feature>
<keyword evidence="8" id="KW-1185">Reference proteome</keyword>
<dbReference type="InterPro" id="IPR012921">
    <property type="entry name" value="SPOC_C"/>
</dbReference>
<gene>
    <name evidence="7" type="ORF">HU200_033765</name>
</gene>
<dbReference type="OrthoDB" id="439808at2759"/>
<dbReference type="EMBL" id="JACEFO010001822">
    <property type="protein sequence ID" value="KAF8701111.1"/>
    <property type="molecule type" value="Genomic_DNA"/>
</dbReference>
<feature type="compositionally biased region" description="Pro residues" evidence="5">
    <location>
        <begin position="762"/>
        <end position="772"/>
    </location>
</feature>
<keyword evidence="2 4" id="KW-0694">RNA-binding</keyword>
<dbReference type="PROSITE" id="PS50102">
    <property type="entry name" value="RRM"/>
    <property type="match status" value="3"/>
</dbReference>
<feature type="compositionally biased region" description="Polar residues" evidence="5">
    <location>
        <begin position="842"/>
        <end position="868"/>
    </location>
</feature>
<feature type="region of interest" description="Disordered" evidence="5">
    <location>
        <begin position="196"/>
        <end position="226"/>
    </location>
</feature>
<dbReference type="Gene3D" id="3.30.70.330">
    <property type="match status" value="3"/>
</dbReference>
<protein>
    <recommendedName>
        <fullName evidence="6">RRM domain-containing protein</fullName>
    </recommendedName>
</protein>
<dbReference type="GO" id="GO:0003723">
    <property type="term" value="F:RNA binding"/>
    <property type="evidence" value="ECO:0007669"/>
    <property type="project" value="UniProtKB-UniRule"/>
</dbReference>
<feature type="compositionally biased region" description="Low complexity" evidence="5">
    <location>
        <begin position="16"/>
        <end position="26"/>
    </location>
</feature>
<evidence type="ECO:0000256" key="1">
    <source>
        <dbReference type="ARBA" id="ARBA00004123"/>
    </source>
</evidence>